<proteinExistence type="predicted"/>
<dbReference type="AlphaFoldDB" id="A0A7H8N6P6"/>
<protein>
    <submittedName>
        <fullName evidence="2">Uncharacterized protein</fullName>
    </submittedName>
</protein>
<name>A0A7H8N6P6_9ACTN</name>
<evidence type="ECO:0000256" key="1">
    <source>
        <dbReference type="SAM" id="MobiDB-lite"/>
    </source>
</evidence>
<reference evidence="2 3" key="1">
    <citation type="submission" date="2020-06" db="EMBL/GenBank/DDBJ databases">
        <title>Genome mining for natural products.</title>
        <authorList>
            <person name="Zhang B."/>
            <person name="Shi J."/>
            <person name="Ge H."/>
        </authorList>
    </citation>
    <scope>NUCLEOTIDE SEQUENCE [LARGE SCALE GENOMIC DNA]</scope>
    <source>
        <strain evidence="2 3">NA00687</strain>
    </source>
</reference>
<accession>A0A7H8N6P6</accession>
<dbReference type="EMBL" id="CP054929">
    <property type="protein sequence ID" value="QKW50039.1"/>
    <property type="molecule type" value="Genomic_DNA"/>
</dbReference>
<feature type="compositionally biased region" description="Acidic residues" evidence="1">
    <location>
        <begin position="115"/>
        <end position="129"/>
    </location>
</feature>
<feature type="region of interest" description="Disordered" evidence="1">
    <location>
        <begin position="97"/>
        <end position="129"/>
    </location>
</feature>
<gene>
    <name evidence="2" type="ORF">HUT08_11310</name>
</gene>
<evidence type="ECO:0000313" key="2">
    <source>
        <dbReference type="EMBL" id="QKW50039.1"/>
    </source>
</evidence>
<keyword evidence="3" id="KW-1185">Reference proteome</keyword>
<evidence type="ECO:0000313" key="3">
    <source>
        <dbReference type="Proteomes" id="UP000509303"/>
    </source>
</evidence>
<organism evidence="2 3">
    <name type="scientific">Streptomyces buecherae</name>
    <dbReference type="NCBI Taxonomy" id="2763006"/>
    <lineage>
        <taxon>Bacteria</taxon>
        <taxon>Bacillati</taxon>
        <taxon>Actinomycetota</taxon>
        <taxon>Actinomycetes</taxon>
        <taxon>Kitasatosporales</taxon>
        <taxon>Streptomycetaceae</taxon>
        <taxon>Streptomyces</taxon>
    </lineage>
</organism>
<sequence>MTQRKEQRRPALRLRLSGPDTDRETAALRAWLEREQLLEQWTRQGAVRIEMRTVPVEDGDGHPMGDANELLIVALGLLAQPALADLYDAVKRGVRTWSENRHQVEGGTPPQVIDEWTDDASDSDAEGGE</sequence>
<dbReference type="RefSeq" id="WP_176161774.1">
    <property type="nucleotide sequence ID" value="NZ_CP054929.1"/>
</dbReference>
<dbReference type="Proteomes" id="UP000509303">
    <property type="component" value="Chromosome"/>
</dbReference>